<dbReference type="Gene3D" id="1.10.405.20">
    <property type="match status" value="1"/>
</dbReference>
<keyword evidence="4" id="KW-1185">Reference proteome</keyword>
<dbReference type="AlphaFoldDB" id="A0A0W0VCS9"/>
<evidence type="ECO:0000259" key="2">
    <source>
        <dbReference type="Pfam" id="PF01593"/>
    </source>
</evidence>
<dbReference type="Pfam" id="PF01593">
    <property type="entry name" value="Amino_oxidase"/>
    <property type="match status" value="1"/>
</dbReference>
<feature type="compositionally biased region" description="Polar residues" evidence="1">
    <location>
        <begin position="488"/>
        <end position="498"/>
    </location>
</feature>
<dbReference type="SUPFAM" id="SSF51905">
    <property type="entry name" value="FAD/NAD(P)-binding domain"/>
    <property type="match status" value="1"/>
</dbReference>
<dbReference type="Gene3D" id="3.50.50.60">
    <property type="entry name" value="FAD/NAD(P)-binding domain"/>
    <property type="match status" value="1"/>
</dbReference>
<dbReference type="InterPro" id="IPR036188">
    <property type="entry name" value="FAD/NAD-bd_sf"/>
</dbReference>
<dbReference type="STRING" id="456.Ljor_1723"/>
<dbReference type="EMBL" id="LNYJ01000011">
    <property type="protein sequence ID" value="KTD17417.1"/>
    <property type="molecule type" value="Genomic_DNA"/>
</dbReference>
<protein>
    <submittedName>
        <fullName evidence="3">Protoporphyrinogen oxidase</fullName>
    </submittedName>
</protein>
<dbReference type="RefSeq" id="WP_058471175.1">
    <property type="nucleotide sequence ID" value="NZ_CAAAIC010000009.1"/>
</dbReference>
<feature type="domain" description="Amine oxidase" evidence="2">
    <location>
        <begin position="27"/>
        <end position="278"/>
    </location>
</feature>
<reference evidence="3 4" key="1">
    <citation type="submission" date="2015-11" db="EMBL/GenBank/DDBJ databases">
        <title>Genomic analysis of 38 Legionella species identifies large and diverse effector repertoires.</title>
        <authorList>
            <person name="Burstein D."/>
            <person name="Amaro F."/>
            <person name="Zusman T."/>
            <person name="Lifshitz Z."/>
            <person name="Cohen O."/>
            <person name="Gilbert J.A."/>
            <person name="Pupko T."/>
            <person name="Shuman H.A."/>
            <person name="Segal G."/>
        </authorList>
    </citation>
    <scope>NUCLEOTIDE SEQUENCE [LARGE SCALE GENOMIC DNA]</scope>
    <source>
        <strain evidence="3 4">BL-540</strain>
    </source>
</reference>
<name>A0A0W0VCS9_9GAMM</name>
<organism evidence="3 4">
    <name type="scientific">Legionella jordanis</name>
    <dbReference type="NCBI Taxonomy" id="456"/>
    <lineage>
        <taxon>Bacteria</taxon>
        <taxon>Pseudomonadati</taxon>
        <taxon>Pseudomonadota</taxon>
        <taxon>Gammaproteobacteria</taxon>
        <taxon>Legionellales</taxon>
        <taxon>Legionellaceae</taxon>
        <taxon>Legionella</taxon>
    </lineage>
</organism>
<feature type="region of interest" description="Disordered" evidence="1">
    <location>
        <begin position="475"/>
        <end position="498"/>
    </location>
</feature>
<gene>
    <name evidence="3" type="primary">hemG</name>
    <name evidence="3" type="ORF">Ljor_1723</name>
</gene>
<sequence length="498" mass="55710">MPLNIHKKSFDETTTVAIIGAGPSGAFTAKALQKIGIPAKNITLLEKKGVAGGKCHTWQHPENQDVTAEEGAALITYNYGVVLDLIQEKKIALEEVIPTQHSSVHFIKQYEEKRGFDKMAFAGEFCLELMKYDMALRQYLHTRDNHLALPEEFKLPFAEFAKRKGLNKLNDLLRPLVTGFGYGAMDVFPTYSVFEYIGKTTHLTMAAPYGPFFGIKGGFQRLIEAIVADYNLITSATITSIVRNKNSNHHAVHIKYDHHGTACELKADYLILALPPVHWHELGLDSTPVELACMQNVKFYKYLVAVGQLENYPAQHTFFEEALHQDGFGKLALITTRDARSNPKEGRIVTAYYNQPQCSLRSNPEPITPDIAKMEDELKLATGATKAKILETHLWDDYCSSLSWELMCELDSHQFTNATGYVGPYNLGSFEDVCCVAEHATKLIASYFAPEPAKVYHHSLMADLKRAWGLFKTPKTQPMGSPSKEETLNPNDETSCLL</sequence>
<evidence type="ECO:0000256" key="1">
    <source>
        <dbReference type="SAM" id="MobiDB-lite"/>
    </source>
</evidence>
<dbReference type="PATRIC" id="fig|456.5.peg.1839"/>
<dbReference type="GO" id="GO:0016491">
    <property type="term" value="F:oxidoreductase activity"/>
    <property type="evidence" value="ECO:0007669"/>
    <property type="project" value="InterPro"/>
</dbReference>
<dbReference type="Gene3D" id="3.30.70.1990">
    <property type="match status" value="1"/>
</dbReference>
<dbReference type="PRINTS" id="PR00419">
    <property type="entry name" value="ADXRDTASE"/>
</dbReference>
<dbReference type="Proteomes" id="UP000055035">
    <property type="component" value="Unassembled WGS sequence"/>
</dbReference>
<dbReference type="OrthoDB" id="5287468at2"/>
<comment type="caution">
    <text evidence="3">The sequence shown here is derived from an EMBL/GenBank/DDBJ whole genome shotgun (WGS) entry which is preliminary data.</text>
</comment>
<evidence type="ECO:0000313" key="4">
    <source>
        <dbReference type="Proteomes" id="UP000055035"/>
    </source>
</evidence>
<proteinExistence type="predicted"/>
<dbReference type="InterPro" id="IPR002937">
    <property type="entry name" value="Amino_oxidase"/>
</dbReference>
<evidence type="ECO:0000313" key="3">
    <source>
        <dbReference type="EMBL" id="KTD17417.1"/>
    </source>
</evidence>
<accession>A0A0W0VCS9</accession>